<dbReference type="KEGG" id="pgri:PgNI_11527"/>
<evidence type="ECO:0000256" key="2">
    <source>
        <dbReference type="SAM" id="SignalP"/>
    </source>
</evidence>
<dbReference type="GeneID" id="41966398"/>
<proteinExistence type="predicted"/>
<keyword evidence="3" id="KW-1185">Reference proteome</keyword>
<dbReference type="RefSeq" id="XP_030976607.1">
    <property type="nucleotide sequence ID" value="XM_031131493.1"/>
</dbReference>
<feature type="compositionally biased region" description="Basic and acidic residues" evidence="1">
    <location>
        <begin position="50"/>
        <end position="63"/>
    </location>
</feature>
<accession>A0A6P8ANX9</accession>
<reference evidence="4" key="3">
    <citation type="submission" date="2025-08" db="UniProtKB">
        <authorList>
            <consortium name="RefSeq"/>
        </authorList>
    </citation>
    <scope>IDENTIFICATION</scope>
    <source>
        <strain evidence="4">NI907</strain>
    </source>
</reference>
<keyword evidence="2" id="KW-0732">Signal</keyword>
<protein>
    <submittedName>
        <fullName evidence="4">Uncharacterized protein</fullName>
    </submittedName>
</protein>
<feature type="region of interest" description="Disordered" evidence="1">
    <location>
        <begin position="21"/>
        <end position="63"/>
    </location>
</feature>
<feature type="chain" id="PRO_5027725055" evidence="2">
    <location>
        <begin position="19"/>
        <end position="135"/>
    </location>
</feature>
<evidence type="ECO:0000313" key="3">
    <source>
        <dbReference type="Proteomes" id="UP000515153"/>
    </source>
</evidence>
<feature type="compositionally biased region" description="Polar residues" evidence="1">
    <location>
        <begin position="23"/>
        <end position="41"/>
    </location>
</feature>
<reference evidence="4" key="2">
    <citation type="submission" date="2019-10" db="EMBL/GenBank/DDBJ databases">
        <authorList>
            <consortium name="NCBI Genome Project"/>
        </authorList>
    </citation>
    <scope>NUCLEOTIDE SEQUENCE</scope>
    <source>
        <strain evidence="4">NI907</strain>
    </source>
</reference>
<gene>
    <name evidence="4" type="ORF">PgNI_11527</name>
</gene>
<evidence type="ECO:0000313" key="4">
    <source>
        <dbReference type="RefSeq" id="XP_030976607.1"/>
    </source>
</evidence>
<sequence length="135" mass="14484">MRFSIACTIAVLLQTALTAPLNLGNSPPTTSPEASTDTILPSHNVYRPPGLDKRGRRSGLDDFGRQCRQKVAGGVAWLRNAGADLTKSCRKGVNEVNASAQKANIDLTKHVKNSAADLDAAKKKATAQVKKFRQQ</sequence>
<evidence type="ECO:0000256" key="1">
    <source>
        <dbReference type="SAM" id="MobiDB-lite"/>
    </source>
</evidence>
<dbReference type="Proteomes" id="UP000515153">
    <property type="component" value="Chromosome V"/>
</dbReference>
<reference evidence="3 4" key="1">
    <citation type="journal article" date="2019" name="Mol. Biol. Evol.">
        <title>Blast fungal genomes show frequent chromosomal changes, gene gains and losses, and effector gene turnover.</title>
        <authorList>
            <person name="Gomez Luciano L.B."/>
            <person name="Jason Tsai I."/>
            <person name="Chuma I."/>
            <person name="Tosa Y."/>
            <person name="Chen Y.H."/>
            <person name="Li J.Y."/>
            <person name="Li M.Y."/>
            <person name="Jade Lu M.Y."/>
            <person name="Nakayashiki H."/>
            <person name="Li W.H."/>
        </authorList>
    </citation>
    <scope>NUCLEOTIDE SEQUENCE [LARGE SCALE GENOMIC DNA]</scope>
    <source>
        <strain evidence="3 4">NI907</strain>
    </source>
</reference>
<feature type="signal peptide" evidence="2">
    <location>
        <begin position="1"/>
        <end position="18"/>
    </location>
</feature>
<name>A0A6P8ANX9_PYRGI</name>
<organism evidence="3 4">
    <name type="scientific">Pyricularia grisea</name>
    <name type="common">Crabgrass-specific blast fungus</name>
    <name type="synonym">Magnaporthe grisea</name>
    <dbReference type="NCBI Taxonomy" id="148305"/>
    <lineage>
        <taxon>Eukaryota</taxon>
        <taxon>Fungi</taxon>
        <taxon>Dikarya</taxon>
        <taxon>Ascomycota</taxon>
        <taxon>Pezizomycotina</taxon>
        <taxon>Sordariomycetes</taxon>
        <taxon>Sordariomycetidae</taxon>
        <taxon>Magnaporthales</taxon>
        <taxon>Pyriculariaceae</taxon>
        <taxon>Pyricularia</taxon>
    </lineage>
</organism>
<dbReference type="AlphaFoldDB" id="A0A6P8ANX9"/>